<dbReference type="AlphaFoldDB" id="A0A848IXC1"/>
<keyword evidence="4" id="KW-1185">Reference proteome</keyword>
<dbReference type="RefSeq" id="WP_169678984.1">
    <property type="nucleotide sequence ID" value="NZ_JABBNU010000003.1"/>
</dbReference>
<reference evidence="3 4" key="1">
    <citation type="submission" date="2020-04" db="EMBL/GenBank/DDBJ databases">
        <title>Flammeovirgaceae bacterium KN852 isolated from deep sea.</title>
        <authorList>
            <person name="Zhang D.-C."/>
        </authorList>
    </citation>
    <scope>NUCLEOTIDE SEQUENCE [LARGE SCALE GENOMIC DNA]</scope>
    <source>
        <strain evidence="3 4">KN852</strain>
    </source>
</reference>
<sequence length="296" mass="33258">MMKCKITFLLILISFTFSINVVGQDDDLLSELSNDDESYEVEGTFKGTRLINGHTIETRGAGTLDFVIMHRFGKLNSGIEEFFGLDQAVIRIALDYAITDNLSIGIGRSSGPKYFDGYLKYALLKQQDNGMPISATILSSAALDINVRDEQPAAVDRMSYATGLLIARKFSPSFSFQVAPYWLHRNVVEYFEENEAFALNLATRLKITKRMAITAEYFGRLNRDAFPESNNDAFGIGWEIETGGHVFQLIFTNNLGMVENSIIPGTVNDFFSGDIHFGFNITRAFQLKKDKNEKSW</sequence>
<organism evidence="3 4">
    <name type="scientific">Marinigracilibium pacificum</name>
    <dbReference type="NCBI Taxonomy" id="2729599"/>
    <lineage>
        <taxon>Bacteria</taxon>
        <taxon>Pseudomonadati</taxon>
        <taxon>Bacteroidota</taxon>
        <taxon>Cytophagia</taxon>
        <taxon>Cytophagales</taxon>
        <taxon>Flammeovirgaceae</taxon>
        <taxon>Marinigracilibium</taxon>
    </lineage>
</organism>
<feature type="signal peptide" evidence="1">
    <location>
        <begin position="1"/>
        <end position="23"/>
    </location>
</feature>
<keyword evidence="1" id="KW-0732">Signal</keyword>
<feature type="chain" id="PRO_5032349464" description="DUF5777 domain-containing protein" evidence="1">
    <location>
        <begin position="24"/>
        <end position="296"/>
    </location>
</feature>
<name>A0A848IXC1_9BACT</name>
<dbReference type="InterPro" id="IPR045916">
    <property type="entry name" value="DUF5777"/>
</dbReference>
<proteinExistence type="predicted"/>
<gene>
    <name evidence="3" type="ORF">HH304_06030</name>
</gene>
<dbReference type="EMBL" id="JABBNU010000003">
    <property type="protein sequence ID" value="NMM47951.1"/>
    <property type="molecule type" value="Genomic_DNA"/>
</dbReference>
<dbReference type="Proteomes" id="UP000559010">
    <property type="component" value="Unassembled WGS sequence"/>
</dbReference>
<evidence type="ECO:0000313" key="4">
    <source>
        <dbReference type="Proteomes" id="UP000559010"/>
    </source>
</evidence>
<comment type="caution">
    <text evidence="3">The sequence shown here is derived from an EMBL/GenBank/DDBJ whole genome shotgun (WGS) entry which is preliminary data.</text>
</comment>
<accession>A0A848IXC1</accession>
<evidence type="ECO:0000259" key="2">
    <source>
        <dbReference type="Pfam" id="PF19089"/>
    </source>
</evidence>
<feature type="domain" description="DUF5777" evidence="2">
    <location>
        <begin position="45"/>
        <end position="285"/>
    </location>
</feature>
<evidence type="ECO:0000256" key="1">
    <source>
        <dbReference type="SAM" id="SignalP"/>
    </source>
</evidence>
<dbReference type="Pfam" id="PF19089">
    <property type="entry name" value="DUF5777"/>
    <property type="match status" value="1"/>
</dbReference>
<protein>
    <recommendedName>
        <fullName evidence="2">DUF5777 domain-containing protein</fullName>
    </recommendedName>
</protein>
<evidence type="ECO:0000313" key="3">
    <source>
        <dbReference type="EMBL" id="NMM47951.1"/>
    </source>
</evidence>